<reference evidence="14" key="1">
    <citation type="submission" date="2022-01" db="EMBL/GenBank/DDBJ databases">
        <title>Genome Sequence Resource for Two Populations of Ditylenchus destructor, the Migratory Endoparasitic Phytonematode.</title>
        <authorList>
            <person name="Zhang H."/>
            <person name="Lin R."/>
            <person name="Xie B."/>
        </authorList>
    </citation>
    <scope>NUCLEOTIDE SEQUENCE</scope>
    <source>
        <strain evidence="14">BazhouSP</strain>
    </source>
</reference>
<feature type="domain" description="Methyltransferase type 11" evidence="13">
    <location>
        <begin position="505"/>
        <end position="599"/>
    </location>
</feature>
<evidence type="ECO:0000256" key="5">
    <source>
        <dbReference type="ARBA" id="ARBA00022679"/>
    </source>
</evidence>
<dbReference type="Pfam" id="PF05208">
    <property type="entry name" value="ALG3"/>
    <property type="match status" value="1"/>
</dbReference>
<dbReference type="InterPro" id="IPR007873">
    <property type="entry name" value="Glycosyltransferase_ALG3"/>
</dbReference>
<comment type="pathway">
    <text evidence="2">Protein modification; protein glycosylation.</text>
</comment>
<dbReference type="CDD" id="cd02440">
    <property type="entry name" value="AdoMet_MTases"/>
    <property type="match status" value="1"/>
</dbReference>
<dbReference type="GO" id="GO:0052925">
    <property type="term" value="F:dol-P-Man:Man(5)GlcNAc(2)-PP-Dol alpha-1,3-mannosyltransferase activity"/>
    <property type="evidence" value="ECO:0007669"/>
    <property type="project" value="UniProtKB-EC"/>
</dbReference>
<feature type="transmembrane region" description="Helical" evidence="12">
    <location>
        <begin position="391"/>
        <end position="410"/>
    </location>
</feature>
<sequence length="750" mass="85786">MRRRHTLSTSSNPSSATERRNVLNNVISTVALSILTVNRDGFLRIAFLLVCIEAFLSYQIIENVPYTEIDWETYMQQVKVYINGERNYTKIEGPTGPIVYPAGHLHIFRFLYSITNDGKNIRLAQYLFALFYVFNLMVVFRLFYRSSRVPPFVLGLVCLTSYRIHSIFMLRLFNDPIAMMIFYCAVDLWLSQQWLLGCILYSISVSVKMNLLLFAPAVFFILLISTNLRRTIWLLTVCAIVQVAIAWNFLTYDPIAYFKRAFELSRVFMFKWTVNWRFLPEELFLDKRFHLFLLLLHLIAVGVFMFNMWFRSLGGLTNLLARLSLGIKTRLDSHDLLYALFTANFLGICFARSLHYQFYIWYYHSLAYLLFSTIFPATATNDEQRNWNQPLLSVFPIYSVILRVAILLGIENLMTSLKKVLGICHRSNITGKAATFSTTALNRLANQKATIPADVKVFDRRTKKLQRDRAAQRDNFDVFQYVKDEVGGRIADKVFDLTGYNEVCLDLGCGAGHIGPHLIKENVGTLMQCDMSEQMVRRSRGAPEDELPTLRVVADEELVPFRPESIDLILTSLSAHWINDLPGWFRRCLTVLRPDGCMIGALFSGETLYEMRVSLQLAEMERLGGMGAHISPFVEPQDIAGLMTAAGFSMVTLDVDEIEVGYPNMFALMYDLQGMAESNANMKRSGNLKREVLIAADCIYKSMYAKEDKYPATFQFISVIGWRPGPKMPKPAKRGSQSVSFKDVAKIVQP</sequence>
<protein>
    <recommendedName>
        <fullName evidence="3">dolichyl-P-Man:Man5GlcNAc2-PP-dolichol alpha-1,3-mannosyltransferase</fullName>
        <ecNumber evidence="3">2.4.1.258</ecNumber>
    </recommendedName>
</protein>
<comment type="catalytic activity">
    <reaction evidence="10">
        <text>an alpha-D-Man-(1-&gt;2)-alpha-D-Man-(1-&gt;2)-alpha-D-Man-(1-&gt;3)-[alpha-D-Man-(1-&gt;6)]-beta-D-Man-(1-&gt;4)-beta-D-GlcNAc-(1-&gt;4)-alpha-D-GlcNAc-diphospho-di-trans,poly-cis-dolichol + a di-trans,poly-cis-dolichyl beta-D-mannosyl phosphate = an alpha-D-Man-(1-&gt;2)-alpha-D-Man-(1-&gt;2)-alpha-D-Man-(1-&gt;3)-[alpha-D-Man-(1-&gt;3)-alpha-D-Man-(1-&gt;6)]-beta-D-Man-(1-&gt;4)-beta-D-GlcNAc-(1-&gt;4)-alpha-D-GlcNAc-diphospho-di-trans,poly-cis-dolichol + a di-trans,poly-cis-dolichyl phosphate + H(+)</text>
        <dbReference type="Rhea" id="RHEA:29527"/>
        <dbReference type="Rhea" id="RHEA-COMP:19498"/>
        <dbReference type="Rhea" id="RHEA-COMP:19501"/>
        <dbReference type="Rhea" id="RHEA-COMP:19516"/>
        <dbReference type="Rhea" id="RHEA-COMP:19517"/>
        <dbReference type="ChEBI" id="CHEBI:15378"/>
        <dbReference type="ChEBI" id="CHEBI:57683"/>
        <dbReference type="ChEBI" id="CHEBI:58211"/>
        <dbReference type="ChEBI" id="CHEBI:132515"/>
        <dbReference type="ChEBI" id="CHEBI:132516"/>
        <dbReference type="EC" id="2.4.1.258"/>
    </reaction>
    <physiologicalReaction direction="left-to-right" evidence="10">
        <dbReference type="Rhea" id="RHEA:29528"/>
    </physiologicalReaction>
</comment>
<dbReference type="InterPro" id="IPR013216">
    <property type="entry name" value="Methyltransf_11"/>
</dbReference>
<dbReference type="EMBL" id="JAKKPZ010000003">
    <property type="protein sequence ID" value="KAI1723959.1"/>
    <property type="molecule type" value="Genomic_DNA"/>
</dbReference>
<evidence type="ECO:0000256" key="2">
    <source>
        <dbReference type="ARBA" id="ARBA00004922"/>
    </source>
</evidence>
<evidence type="ECO:0000256" key="12">
    <source>
        <dbReference type="SAM" id="Phobius"/>
    </source>
</evidence>
<dbReference type="PANTHER" id="PTHR12646">
    <property type="entry name" value="NOT56 - RELATED"/>
    <property type="match status" value="1"/>
</dbReference>
<feature type="transmembrane region" description="Helical" evidence="12">
    <location>
        <begin position="194"/>
        <end position="224"/>
    </location>
</feature>
<evidence type="ECO:0000256" key="8">
    <source>
        <dbReference type="ARBA" id="ARBA00022989"/>
    </source>
</evidence>
<evidence type="ECO:0000259" key="13">
    <source>
        <dbReference type="Pfam" id="PF08241"/>
    </source>
</evidence>
<evidence type="ECO:0000313" key="14">
    <source>
        <dbReference type="EMBL" id="KAI1723959.1"/>
    </source>
</evidence>
<evidence type="ECO:0000256" key="11">
    <source>
        <dbReference type="SAM" id="MobiDB-lite"/>
    </source>
</evidence>
<evidence type="ECO:0000256" key="7">
    <source>
        <dbReference type="ARBA" id="ARBA00022824"/>
    </source>
</evidence>
<dbReference type="SUPFAM" id="SSF53335">
    <property type="entry name" value="S-adenosyl-L-methionine-dependent methyltransferases"/>
    <property type="match status" value="1"/>
</dbReference>
<keyword evidence="4" id="KW-0328">Glycosyltransferase</keyword>
<keyword evidence="9 12" id="KW-0472">Membrane</keyword>
<dbReference type="Proteomes" id="UP001201812">
    <property type="component" value="Unassembled WGS sequence"/>
</dbReference>
<feature type="transmembrane region" description="Helical" evidence="12">
    <location>
        <begin position="151"/>
        <end position="174"/>
    </location>
</feature>
<feature type="transmembrane region" description="Helical" evidence="12">
    <location>
        <begin position="123"/>
        <end position="144"/>
    </location>
</feature>
<evidence type="ECO:0000256" key="10">
    <source>
        <dbReference type="ARBA" id="ARBA00049506"/>
    </source>
</evidence>
<keyword evidence="6 12" id="KW-0812">Transmembrane</keyword>
<dbReference type="InterPro" id="IPR029063">
    <property type="entry name" value="SAM-dependent_MTases_sf"/>
</dbReference>
<evidence type="ECO:0000256" key="4">
    <source>
        <dbReference type="ARBA" id="ARBA00022676"/>
    </source>
</evidence>
<feature type="transmembrane region" description="Helical" evidence="12">
    <location>
        <begin position="289"/>
        <end position="310"/>
    </location>
</feature>
<proteinExistence type="predicted"/>
<feature type="transmembrane region" description="Helical" evidence="12">
    <location>
        <begin position="42"/>
        <end position="61"/>
    </location>
</feature>
<feature type="transmembrane region" description="Helical" evidence="12">
    <location>
        <begin position="360"/>
        <end position="379"/>
    </location>
</feature>
<gene>
    <name evidence="14" type="ORF">DdX_04143</name>
</gene>
<dbReference type="Gene3D" id="3.40.50.150">
    <property type="entry name" value="Vaccinia Virus protein VP39"/>
    <property type="match status" value="1"/>
</dbReference>
<evidence type="ECO:0000256" key="1">
    <source>
        <dbReference type="ARBA" id="ARBA00004477"/>
    </source>
</evidence>
<dbReference type="GO" id="GO:0005789">
    <property type="term" value="C:endoplasmic reticulum membrane"/>
    <property type="evidence" value="ECO:0007669"/>
    <property type="project" value="UniProtKB-SubCell"/>
</dbReference>
<evidence type="ECO:0000256" key="6">
    <source>
        <dbReference type="ARBA" id="ARBA00022692"/>
    </source>
</evidence>
<keyword evidence="7" id="KW-0256">Endoplasmic reticulum</keyword>
<comment type="caution">
    <text evidence="14">The sequence shown here is derived from an EMBL/GenBank/DDBJ whole genome shotgun (WGS) entry which is preliminary data.</text>
</comment>
<accession>A0AAD4NGI7</accession>
<dbReference type="Pfam" id="PF08241">
    <property type="entry name" value="Methyltransf_11"/>
    <property type="match status" value="1"/>
</dbReference>
<name>A0AAD4NGI7_9BILA</name>
<evidence type="ECO:0000256" key="3">
    <source>
        <dbReference type="ARBA" id="ARBA00011964"/>
    </source>
</evidence>
<keyword evidence="5" id="KW-0808">Transferase</keyword>
<dbReference type="GO" id="GO:0008757">
    <property type="term" value="F:S-adenosylmethionine-dependent methyltransferase activity"/>
    <property type="evidence" value="ECO:0007669"/>
    <property type="project" value="InterPro"/>
</dbReference>
<keyword evidence="15" id="KW-1185">Reference proteome</keyword>
<feature type="transmembrane region" description="Helical" evidence="12">
    <location>
        <begin position="336"/>
        <end position="354"/>
    </location>
</feature>
<evidence type="ECO:0000256" key="9">
    <source>
        <dbReference type="ARBA" id="ARBA00023136"/>
    </source>
</evidence>
<dbReference type="PANTHER" id="PTHR12646:SF0">
    <property type="entry name" value="DOL-P-MAN:MAN(5)GLCNAC(2)-PP-DOL ALPHA-1,3-MANNOSYLTRANSFERASE"/>
    <property type="match status" value="1"/>
</dbReference>
<feature type="transmembrane region" description="Helical" evidence="12">
    <location>
        <begin position="231"/>
        <end position="250"/>
    </location>
</feature>
<feature type="region of interest" description="Disordered" evidence="11">
    <location>
        <begin position="728"/>
        <end position="750"/>
    </location>
</feature>
<comment type="subcellular location">
    <subcellularLocation>
        <location evidence="1">Endoplasmic reticulum membrane</location>
        <topology evidence="1">Multi-pass membrane protein</topology>
    </subcellularLocation>
</comment>
<organism evidence="14 15">
    <name type="scientific">Ditylenchus destructor</name>
    <dbReference type="NCBI Taxonomy" id="166010"/>
    <lineage>
        <taxon>Eukaryota</taxon>
        <taxon>Metazoa</taxon>
        <taxon>Ecdysozoa</taxon>
        <taxon>Nematoda</taxon>
        <taxon>Chromadorea</taxon>
        <taxon>Rhabditida</taxon>
        <taxon>Tylenchina</taxon>
        <taxon>Tylenchomorpha</taxon>
        <taxon>Sphaerularioidea</taxon>
        <taxon>Anguinidae</taxon>
        <taxon>Anguininae</taxon>
        <taxon>Ditylenchus</taxon>
    </lineage>
</organism>
<dbReference type="EC" id="2.4.1.258" evidence="3"/>
<keyword evidence="8 12" id="KW-1133">Transmembrane helix</keyword>
<dbReference type="AlphaFoldDB" id="A0AAD4NGI7"/>
<evidence type="ECO:0000313" key="15">
    <source>
        <dbReference type="Proteomes" id="UP001201812"/>
    </source>
</evidence>